<evidence type="ECO:0000256" key="2">
    <source>
        <dbReference type="ARBA" id="ARBA00010253"/>
    </source>
</evidence>
<dbReference type="STRING" id="156889.Mmc1_3679"/>
<dbReference type="GO" id="GO:0006750">
    <property type="term" value="P:glutathione biosynthetic process"/>
    <property type="evidence" value="ECO:0007669"/>
    <property type="project" value="UniProtKB-UniRule"/>
</dbReference>
<dbReference type="InterPro" id="IPR011556">
    <property type="entry name" value="Glut_cys_lig_pln_type"/>
</dbReference>
<sequence>MSAIDLATPVTRFDQLVTYLEAGCTPKEQWRIGTEHEKFGFRKRDLTPIPYEGEAGIGRLLNSMADRYGWQRVEEDGHVIALIKDGASVTLEPGGQLELSGAPLQTIHETQDEINEHLHQLGELCQDMDMAFFGLGVQPKWRFDDIPWMPKGRYRIMRDYLPSRGHLSLDMMARTCTVQANFDFSSEADMVNKFRLSMALQPLTMALFANSPFLEGKPNGFLSYRGEIWRHTDPDRCGWLPFVFEEGFGFARYAEYALDCPMLFLYEKGVYGSGGGVPFRAFMEGKHPAKPGVYPTLGDWQTHLSTLFPDVRLKHYLELRGADAGNSSSLCAMPALWKGLLHDETALLAAWDRVKRWSHEERDRIHQETPRLALQTLTPEGISFRALGLSVLEIARASLHRQGERNANGCDESIFLDPLFITVENNQTPAERLLEAYKGRWRGAVEPLFWEEEFESFYAECTKKA</sequence>
<dbReference type="SUPFAM" id="SSF55931">
    <property type="entry name" value="Glutamine synthetase/guanido kinase"/>
    <property type="match status" value="1"/>
</dbReference>
<keyword evidence="6 10" id="KW-0547">Nucleotide-binding</keyword>
<keyword evidence="12" id="KW-1185">Reference proteome</keyword>
<evidence type="ECO:0000256" key="5">
    <source>
        <dbReference type="ARBA" id="ARBA00022684"/>
    </source>
</evidence>
<dbReference type="GO" id="GO:0005524">
    <property type="term" value="F:ATP binding"/>
    <property type="evidence" value="ECO:0007669"/>
    <property type="project" value="UniProtKB-UniRule"/>
</dbReference>
<accession>A0LDX1</accession>
<evidence type="ECO:0000313" key="12">
    <source>
        <dbReference type="Proteomes" id="UP000002586"/>
    </source>
</evidence>
<reference evidence="12" key="1">
    <citation type="journal article" date="2009" name="Appl. Environ. Microbiol.">
        <title>Complete genome sequence of the chemolithoautotrophic marine magnetotactic coccus strain MC-1.</title>
        <authorList>
            <person name="Schubbe S."/>
            <person name="Williams T.J."/>
            <person name="Xie G."/>
            <person name="Kiss H.E."/>
            <person name="Brettin T.S."/>
            <person name="Martinez D."/>
            <person name="Ross C.A."/>
            <person name="Schuler D."/>
            <person name="Cox B.L."/>
            <person name="Nealson K.H."/>
            <person name="Bazylinski D.A."/>
        </authorList>
    </citation>
    <scope>NUCLEOTIDE SEQUENCE [LARGE SCALE GENOMIC DNA]</scope>
    <source>
        <strain evidence="12">ATCC BAA-1437 / JCM 17883 / MC-1</strain>
    </source>
</reference>
<reference evidence="11 12" key="2">
    <citation type="journal article" date="2012" name="Int. J. Syst. Evol. Microbiol.">
        <title>Magnetococcus marinus gen. nov., sp. nov., a marine, magnetotactic bacterium that represents a novel lineage (Magnetococcaceae fam. nov.; Magnetococcales ord. nov.) at the base of the Alphaproteobacteria.</title>
        <authorList>
            <person name="Bazylinski D.A."/>
            <person name="Williams T.J."/>
            <person name="Lefevre C.T."/>
            <person name="Berg R.J."/>
            <person name="Zhang C.L."/>
            <person name="Bowser S.S."/>
            <person name="Dean A.J."/>
            <person name="Beveridge T.J."/>
        </authorList>
    </citation>
    <scope>NUCLEOTIDE SEQUENCE [LARGE SCALE GENOMIC DNA]</scope>
    <source>
        <strain evidence="12">ATCC BAA-1437 / JCM 17883 / MC-1</strain>
    </source>
</reference>
<keyword evidence="8" id="KW-0809">Transit peptide</keyword>
<dbReference type="GO" id="GO:0004357">
    <property type="term" value="F:glutamate-cysteine ligase activity"/>
    <property type="evidence" value="ECO:0007669"/>
    <property type="project" value="UniProtKB-UniRule"/>
</dbReference>
<evidence type="ECO:0000256" key="6">
    <source>
        <dbReference type="ARBA" id="ARBA00022741"/>
    </source>
</evidence>
<evidence type="ECO:0000256" key="4">
    <source>
        <dbReference type="ARBA" id="ARBA00022598"/>
    </source>
</evidence>
<evidence type="ECO:0000256" key="8">
    <source>
        <dbReference type="ARBA" id="ARBA00022946"/>
    </source>
</evidence>
<dbReference type="KEGG" id="mgm:Mmc1_3679"/>
<comment type="similarity">
    <text evidence="2">Belongs to the carboxylate-amine ligase family. Glutamate--cysteine ligase type 2 subfamily.</text>
</comment>
<evidence type="ECO:0000256" key="9">
    <source>
        <dbReference type="ARBA" id="ARBA00023157"/>
    </source>
</evidence>
<gene>
    <name evidence="11" type="ordered locus">Mmc1_3679</name>
</gene>
<comment type="similarity">
    <text evidence="10">Belongs to the glutamate--cysteine ligase type 2 family. EgtA subfamily.</text>
</comment>
<dbReference type="InterPro" id="IPR014746">
    <property type="entry name" value="Gln_synth/guanido_kin_cat_dom"/>
</dbReference>
<dbReference type="PANTHER" id="PTHR34378">
    <property type="entry name" value="GLUTAMATE--CYSTEINE LIGASE, CHLOROPLASTIC"/>
    <property type="match status" value="1"/>
</dbReference>
<dbReference type="Gene3D" id="3.30.590.20">
    <property type="match status" value="1"/>
</dbReference>
<keyword evidence="7 10" id="KW-0067">ATP-binding</keyword>
<dbReference type="EMBL" id="CP000471">
    <property type="protein sequence ID" value="ABK46164.1"/>
    <property type="molecule type" value="Genomic_DNA"/>
</dbReference>
<keyword evidence="5" id="KW-0317">Glutathione biosynthesis</keyword>
<dbReference type="EC" id="6.3.2.2" evidence="10"/>
<evidence type="ECO:0000313" key="11">
    <source>
        <dbReference type="EMBL" id="ABK46164.1"/>
    </source>
</evidence>
<evidence type="ECO:0000256" key="10">
    <source>
        <dbReference type="PIRNR" id="PIRNR017901"/>
    </source>
</evidence>
<dbReference type="OrthoDB" id="9780152at2"/>
<proteinExistence type="inferred from homology"/>
<dbReference type="eggNOG" id="COG3572">
    <property type="taxonomic scope" value="Bacteria"/>
</dbReference>
<dbReference type="HOGENOM" id="CLU_026610_1_0_5"/>
<organism evidence="11 12">
    <name type="scientific">Magnetococcus marinus (strain ATCC BAA-1437 / JCM 17883 / MC-1)</name>
    <dbReference type="NCBI Taxonomy" id="156889"/>
    <lineage>
        <taxon>Bacteria</taxon>
        <taxon>Pseudomonadati</taxon>
        <taxon>Pseudomonadota</taxon>
        <taxon>Magnetococcia</taxon>
        <taxon>Magnetococcales</taxon>
        <taxon>Magnetococcaceae</taxon>
        <taxon>Magnetococcus</taxon>
    </lineage>
</organism>
<dbReference type="InterPro" id="IPR035434">
    <property type="entry name" value="GCL_bact_plant"/>
</dbReference>
<evidence type="ECO:0000256" key="1">
    <source>
        <dbReference type="ARBA" id="ARBA00005006"/>
    </source>
</evidence>
<comment type="pathway">
    <text evidence="1">Sulfur metabolism; glutathione biosynthesis; glutathione from L-cysteine and L-glutamate: step 1/2.</text>
</comment>
<keyword evidence="9" id="KW-1015">Disulfide bond</keyword>
<dbReference type="PIRSF" id="PIRSF017901">
    <property type="entry name" value="GCL"/>
    <property type="match status" value="1"/>
</dbReference>
<comment type="subunit">
    <text evidence="3">Homodimer or monomer when oxidized or reduced, respectively.</text>
</comment>
<comment type="function">
    <text evidence="10">Catalyzes the synthesis of gamma-glutamylcysteine (gamma-GC).</text>
</comment>
<dbReference type="Pfam" id="PF04107">
    <property type="entry name" value="GCS2"/>
    <property type="match status" value="1"/>
</dbReference>
<dbReference type="InterPro" id="IPR006336">
    <property type="entry name" value="GCS2"/>
</dbReference>
<dbReference type="Proteomes" id="UP000002586">
    <property type="component" value="Chromosome"/>
</dbReference>
<dbReference type="PANTHER" id="PTHR34378:SF1">
    <property type="entry name" value="GLUTAMATE--CYSTEINE LIGASE, CHLOROPLASTIC"/>
    <property type="match status" value="1"/>
</dbReference>
<dbReference type="NCBIfam" id="TIGR01436">
    <property type="entry name" value="glu_cys_lig_pln"/>
    <property type="match status" value="1"/>
</dbReference>
<dbReference type="RefSeq" id="WP_011715217.1">
    <property type="nucleotide sequence ID" value="NC_008576.1"/>
</dbReference>
<evidence type="ECO:0000256" key="7">
    <source>
        <dbReference type="ARBA" id="ARBA00022840"/>
    </source>
</evidence>
<evidence type="ECO:0000256" key="3">
    <source>
        <dbReference type="ARBA" id="ARBA00011153"/>
    </source>
</evidence>
<comment type="catalytic activity">
    <reaction evidence="10">
        <text>L-cysteine + L-glutamate + ATP = gamma-L-glutamyl-L-cysteine + ADP + phosphate + H(+)</text>
        <dbReference type="Rhea" id="RHEA:13285"/>
        <dbReference type="ChEBI" id="CHEBI:15378"/>
        <dbReference type="ChEBI" id="CHEBI:29985"/>
        <dbReference type="ChEBI" id="CHEBI:30616"/>
        <dbReference type="ChEBI" id="CHEBI:35235"/>
        <dbReference type="ChEBI" id="CHEBI:43474"/>
        <dbReference type="ChEBI" id="CHEBI:58173"/>
        <dbReference type="ChEBI" id="CHEBI:456216"/>
        <dbReference type="EC" id="6.3.2.2"/>
    </reaction>
</comment>
<name>A0LDX1_MAGMM</name>
<keyword evidence="4 10" id="KW-0436">Ligase</keyword>
<dbReference type="AlphaFoldDB" id="A0LDX1"/>
<protein>
    <recommendedName>
        <fullName evidence="10">Glutamate--cysteine ligase</fullName>
        <ecNumber evidence="10">6.3.2.2</ecNumber>
    </recommendedName>
</protein>